<sequence>MFNQIKNLAGGEIYLVTSLLMFMVFFVIVGVYLFKLSKGHIKTMSEIPFQDNKTNQYEED</sequence>
<keyword evidence="3" id="KW-1185">Reference proteome</keyword>
<evidence type="ECO:0000256" key="1">
    <source>
        <dbReference type="SAM" id="Phobius"/>
    </source>
</evidence>
<comment type="caution">
    <text evidence="2">The sequence shown here is derived from an EMBL/GenBank/DDBJ whole genome shotgun (WGS) entry which is preliminary data.</text>
</comment>
<proteinExistence type="predicted"/>
<evidence type="ECO:0000313" key="2">
    <source>
        <dbReference type="EMBL" id="GAA4202151.1"/>
    </source>
</evidence>
<dbReference type="RefSeq" id="WP_344850983.1">
    <property type="nucleotide sequence ID" value="NZ_BAABBY010000004.1"/>
</dbReference>
<evidence type="ECO:0008006" key="4">
    <source>
        <dbReference type="Google" id="ProtNLM"/>
    </source>
</evidence>
<name>A0ABP8BBW9_9SPHI</name>
<accession>A0ABP8BBW9</accession>
<organism evidence="2 3">
    <name type="scientific">Pedobacter jeongneungensis</name>
    <dbReference type="NCBI Taxonomy" id="947309"/>
    <lineage>
        <taxon>Bacteria</taxon>
        <taxon>Pseudomonadati</taxon>
        <taxon>Bacteroidota</taxon>
        <taxon>Sphingobacteriia</taxon>
        <taxon>Sphingobacteriales</taxon>
        <taxon>Sphingobacteriaceae</taxon>
        <taxon>Pedobacter</taxon>
    </lineage>
</organism>
<dbReference type="Proteomes" id="UP001501772">
    <property type="component" value="Unassembled WGS sequence"/>
</dbReference>
<keyword evidence="1" id="KW-0812">Transmembrane</keyword>
<feature type="transmembrane region" description="Helical" evidence="1">
    <location>
        <begin position="13"/>
        <end position="34"/>
    </location>
</feature>
<gene>
    <name evidence="2" type="ORF">GCM10022289_16480</name>
</gene>
<keyword evidence="1" id="KW-1133">Transmembrane helix</keyword>
<reference evidence="3" key="1">
    <citation type="journal article" date="2019" name="Int. J. Syst. Evol. Microbiol.">
        <title>The Global Catalogue of Microorganisms (GCM) 10K type strain sequencing project: providing services to taxonomists for standard genome sequencing and annotation.</title>
        <authorList>
            <consortium name="The Broad Institute Genomics Platform"/>
            <consortium name="The Broad Institute Genome Sequencing Center for Infectious Disease"/>
            <person name="Wu L."/>
            <person name="Ma J."/>
        </authorList>
    </citation>
    <scope>NUCLEOTIDE SEQUENCE [LARGE SCALE GENOMIC DNA]</scope>
    <source>
        <strain evidence="3">JCM 17626</strain>
    </source>
</reference>
<dbReference type="EMBL" id="BAABBY010000004">
    <property type="protein sequence ID" value="GAA4202151.1"/>
    <property type="molecule type" value="Genomic_DNA"/>
</dbReference>
<keyword evidence="1" id="KW-0472">Membrane</keyword>
<protein>
    <recommendedName>
        <fullName evidence="4">Cbb3-type cytochrome oxidase component FixQ</fullName>
    </recommendedName>
</protein>
<evidence type="ECO:0000313" key="3">
    <source>
        <dbReference type="Proteomes" id="UP001501772"/>
    </source>
</evidence>